<protein>
    <submittedName>
        <fullName evidence="1">Succinate dehydrogenase subunit C</fullName>
        <ecNumber evidence="1">1.3.5.1</ecNumber>
    </submittedName>
</protein>
<keyword evidence="2" id="KW-1185">Reference proteome</keyword>
<dbReference type="EC" id="1.3.5.1" evidence="1"/>
<name>A0ACA6AVB7_EHRCJ</name>
<proteinExistence type="predicted"/>
<organism evidence="1 2">
    <name type="scientific">Ehrlichia canis (strain Jake)</name>
    <dbReference type="NCBI Taxonomy" id="269484"/>
    <lineage>
        <taxon>Bacteria</taxon>
        <taxon>Pseudomonadati</taxon>
        <taxon>Pseudomonadota</taxon>
        <taxon>Alphaproteobacteria</taxon>
        <taxon>Rickettsiales</taxon>
        <taxon>Anaplasmataceae</taxon>
        <taxon>Ehrlichia</taxon>
    </lineage>
</organism>
<dbReference type="EMBL" id="CP000107">
    <property type="protein sequence ID" value="AAZ68240.1"/>
    <property type="molecule type" value="Genomic_DNA"/>
</dbReference>
<accession>A0ACA6AVB7</accession>
<dbReference type="Proteomes" id="UP000000435">
    <property type="component" value="Chromosome"/>
</dbReference>
<sequence>MFHFFNLIMSKVRPLSPHLQIYKVVYKLSIMHRFTGMLLFVGLFIISWGIIAAFLFPKIIYEIYNFFSTCYLALYSFKLIAFIWLNIFSYHYLNGIRHLLWDLGFCLTKSAVKVTGIIVVCLCIISSFILYSLFLS</sequence>
<keyword evidence="1" id="KW-0560">Oxidoreductase</keyword>
<reference evidence="2" key="1">
    <citation type="journal article" date="2006" name="J. Bacteriol.">
        <title>The genome of the obligately intracellular bacterium Ehrlichia canis reveals themes of complex membrane structure and immune evasion strategies.</title>
        <authorList>
            <person name="Mavromatis K."/>
            <person name="Doyle C.K."/>
            <person name="Lykidis A."/>
            <person name="Ivanova N."/>
            <person name="Francino M.P."/>
            <person name="Chain P."/>
            <person name="Shin M."/>
            <person name="Malfatti S."/>
            <person name="Larimer F."/>
            <person name="Copeland A."/>
            <person name="Detter J.C."/>
            <person name="Land M."/>
            <person name="Richardson P.M."/>
            <person name="Yu X.J."/>
            <person name="Walker D.H."/>
            <person name="McBride J.W."/>
            <person name="Kyrpides N.C."/>
        </authorList>
    </citation>
    <scope>NUCLEOTIDE SEQUENCE [LARGE SCALE GENOMIC DNA]</scope>
    <source>
        <strain evidence="2">Jake</strain>
    </source>
</reference>
<gene>
    <name evidence="1" type="ordered locus">Ecaj_0189</name>
</gene>
<evidence type="ECO:0000313" key="2">
    <source>
        <dbReference type="Proteomes" id="UP000000435"/>
    </source>
</evidence>
<evidence type="ECO:0000313" key="1">
    <source>
        <dbReference type="EMBL" id="AAZ68240.1"/>
    </source>
</evidence>